<evidence type="ECO:0000256" key="7">
    <source>
        <dbReference type="ARBA" id="ARBA00023004"/>
    </source>
</evidence>
<dbReference type="InterPro" id="IPR020612">
    <property type="entry name" value="Methylthiotransferase_CS"/>
</dbReference>
<dbReference type="AlphaFoldDB" id="A0A1M5UNQ7"/>
<dbReference type="OrthoDB" id="9762608at2"/>
<feature type="domain" description="Radical SAM core" evidence="10">
    <location>
        <begin position="189"/>
        <end position="413"/>
    </location>
</feature>
<dbReference type="Pfam" id="PF04055">
    <property type="entry name" value="Radical_SAM"/>
    <property type="match status" value="1"/>
</dbReference>
<dbReference type="PANTHER" id="PTHR43409:SF7">
    <property type="entry name" value="BLL1977 PROTEIN"/>
    <property type="match status" value="1"/>
</dbReference>
<dbReference type="SFLD" id="SFLDS00029">
    <property type="entry name" value="Radical_SAM"/>
    <property type="match status" value="1"/>
</dbReference>
<dbReference type="STRING" id="1121409.SAMN02745124_01278"/>
<evidence type="ECO:0000256" key="3">
    <source>
        <dbReference type="ARBA" id="ARBA00022603"/>
    </source>
</evidence>
<dbReference type="Pfam" id="PF02310">
    <property type="entry name" value="B12-binding"/>
    <property type="match status" value="1"/>
</dbReference>
<feature type="domain" description="B12-binding" evidence="9">
    <location>
        <begin position="11"/>
        <end position="146"/>
    </location>
</feature>
<accession>A0A1M5UNQ7</accession>
<evidence type="ECO:0000256" key="8">
    <source>
        <dbReference type="ARBA" id="ARBA00023014"/>
    </source>
</evidence>
<evidence type="ECO:0000313" key="12">
    <source>
        <dbReference type="Proteomes" id="UP000184139"/>
    </source>
</evidence>
<dbReference type="InterPro" id="IPR051198">
    <property type="entry name" value="BchE-like"/>
</dbReference>
<evidence type="ECO:0000259" key="10">
    <source>
        <dbReference type="PROSITE" id="PS51918"/>
    </source>
</evidence>
<evidence type="ECO:0000256" key="5">
    <source>
        <dbReference type="ARBA" id="ARBA00022691"/>
    </source>
</evidence>
<dbReference type="EMBL" id="FQXS01000005">
    <property type="protein sequence ID" value="SHH64571.1"/>
    <property type="molecule type" value="Genomic_DNA"/>
</dbReference>
<evidence type="ECO:0000256" key="4">
    <source>
        <dbReference type="ARBA" id="ARBA00022679"/>
    </source>
</evidence>
<dbReference type="GO" id="GO:0046872">
    <property type="term" value="F:metal ion binding"/>
    <property type="evidence" value="ECO:0007669"/>
    <property type="project" value="UniProtKB-KW"/>
</dbReference>
<dbReference type="PANTHER" id="PTHR43409">
    <property type="entry name" value="ANAEROBIC MAGNESIUM-PROTOPORPHYRIN IX MONOMETHYL ESTER CYCLASE-RELATED"/>
    <property type="match status" value="1"/>
</dbReference>
<keyword evidence="8" id="KW-0411">Iron-sulfur</keyword>
<sequence>MKVILISMPDVVPVVIHEAAVHMPNHGIACIGGNIDDDHEVYLIDLIRKRRSVRKYLTKTVKRIKPDLIGLSAMAWQYDTCIRIAQLLKELQPQVKIVIGGYHATLMHEEIAAAPESKWIDFMIRGEGEESCRRLVNALAGRDQLAAIPSLSYKQNGTFVHNERSENLDLSRLRLPIRDKRRLTWGYHMINSKIEILETSRGCTRACTFCSMKHMYGRTFRPYPLERVLADLDDIYYRCKVRWVFVSDDNFVLYPDRVMEICDAIIARNYRGLNFCVQADCITMAKNEKMVEKMAAAGFRSVFLGIESGSAKNLAVAGKGDIVDASRQAVENCHKFEMMVIGGLVFGFPDDDADSIRDTYDFFKRIGADAAYCQILTPYPKTGMREQLLSEDLITNKNDYKKYNGMWANVRTRHLDSEALQYQFWYQRQVVLGWWSPSAPMTKQGRLWTSIWRFIFKPFLKLRFRRIMRQHGWQGRYQMEVRRWEQMNTFQDLAGYEDHAVL</sequence>
<evidence type="ECO:0000256" key="6">
    <source>
        <dbReference type="ARBA" id="ARBA00022723"/>
    </source>
</evidence>
<reference evidence="11 12" key="1">
    <citation type="submission" date="2016-11" db="EMBL/GenBank/DDBJ databases">
        <authorList>
            <person name="Jaros S."/>
            <person name="Januszkiewicz K."/>
            <person name="Wedrychowicz H."/>
        </authorList>
    </citation>
    <scope>NUCLEOTIDE SEQUENCE [LARGE SCALE GENOMIC DNA]</scope>
    <source>
        <strain evidence="11 12">DSM 9705</strain>
    </source>
</reference>
<keyword evidence="6" id="KW-0479">Metal-binding</keyword>
<proteinExistence type="predicted"/>
<dbReference type="SUPFAM" id="SSF52242">
    <property type="entry name" value="Cobalamin (vitamin B12)-binding domain"/>
    <property type="match status" value="1"/>
</dbReference>
<keyword evidence="3" id="KW-0489">Methyltransferase</keyword>
<evidence type="ECO:0000313" key="11">
    <source>
        <dbReference type="EMBL" id="SHH64571.1"/>
    </source>
</evidence>
<keyword evidence="12" id="KW-1185">Reference proteome</keyword>
<dbReference type="CDD" id="cd01335">
    <property type="entry name" value="Radical_SAM"/>
    <property type="match status" value="1"/>
</dbReference>
<dbReference type="GO" id="GO:0031419">
    <property type="term" value="F:cobalamin binding"/>
    <property type="evidence" value="ECO:0007669"/>
    <property type="project" value="InterPro"/>
</dbReference>
<dbReference type="Gene3D" id="3.40.50.280">
    <property type="entry name" value="Cobalamin-binding domain"/>
    <property type="match status" value="1"/>
</dbReference>
<dbReference type="InterPro" id="IPR036724">
    <property type="entry name" value="Cobalamin-bd_sf"/>
</dbReference>
<dbReference type="InterPro" id="IPR034466">
    <property type="entry name" value="Methyltransferase_Class_B"/>
</dbReference>
<dbReference type="PROSITE" id="PS01278">
    <property type="entry name" value="MTTASE_RADICAL"/>
    <property type="match status" value="1"/>
</dbReference>
<gene>
    <name evidence="11" type="ORF">SAMN02745124_01278</name>
</gene>
<organism evidence="11 12">
    <name type="scientific">Desulfofustis glycolicus DSM 9705</name>
    <dbReference type="NCBI Taxonomy" id="1121409"/>
    <lineage>
        <taxon>Bacteria</taxon>
        <taxon>Pseudomonadati</taxon>
        <taxon>Thermodesulfobacteriota</taxon>
        <taxon>Desulfobulbia</taxon>
        <taxon>Desulfobulbales</taxon>
        <taxon>Desulfocapsaceae</taxon>
        <taxon>Desulfofustis</taxon>
    </lineage>
</organism>
<dbReference type="Gene3D" id="3.80.30.20">
    <property type="entry name" value="tm_1862 like domain"/>
    <property type="match status" value="1"/>
</dbReference>
<name>A0A1M5UNQ7_9BACT</name>
<dbReference type="SFLD" id="SFLDG01082">
    <property type="entry name" value="B12-binding_domain_containing"/>
    <property type="match status" value="1"/>
</dbReference>
<dbReference type="RefSeq" id="WP_073374370.1">
    <property type="nucleotide sequence ID" value="NZ_FQXS01000005.1"/>
</dbReference>
<dbReference type="InterPro" id="IPR007197">
    <property type="entry name" value="rSAM"/>
</dbReference>
<dbReference type="InterPro" id="IPR058240">
    <property type="entry name" value="rSAM_sf"/>
</dbReference>
<comment type="cofactor">
    <cofactor evidence="1">
        <name>[4Fe-4S] cluster</name>
        <dbReference type="ChEBI" id="CHEBI:49883"/>
    </cofactor>
</comment>
<dbReference type="SUPFAM" id="SSF102114">
    <property type="entry name" value="Radical SAM enzymes"/>
    <property type="match status" value="1"/>
</dbReference>
<dbReference type="GO" id="GO:0051539">
    <property type="term" value="F:4 iron, 4 sulfur cluster binding"/>
    <property type="evidence" value="ECO:0007669"/>
    <property type="project" value="UniProtKB-KW"/>
</dbReference>
<evidence type="ECO:0000256" key="1">
    <source>
        <dbReference type="ARBA" id="ARBA00001966"/>
    </source>
</evidence>
<evidence type="ECO:0000259" key="9">
    <source>
        <dbReference type="PROSITE" id="PS51332"/>
    </source>
</evidence>
<dbReference type="PROSITE" id="PS51918">
    <property type="entry name" value="RADICAL_SAM"/>
    <property type="match status" value="1"/>
</dbReference>
<keyword evidence="7" id="KW-0408">Iron</keyword>
<dbReference type="CDD" id="cd02068">
    <property type="entry name" value="radical_SAM_B12_BD"/>
    <property type="match status" value="1"/>
</dbReference>
<dbReference type="InterPro" id="IPR006638">
    <property type="entry name" value="Elp3/MiaA/NifB-like_rSAM"/>
</dbReference>
<dbReference type="PROSITE" id="PS51332">
    <property type="entry name" value="B12_BINDING"/>
    <property type="match status" value="1"/>
</dbReference>
<dbReference type="SMART" id="SM00729">
    <property type="entry name" value="Elp3"/>
    <property type="match status" value="1"/>
</dbReference>
<keyword evidence="5" id="KW-0949">S-adenosyl-L-methionine</keyword>
<dbReference type="GO" id="GO:0003824">
    <property type="term" value="F:catalytic activity"/>
    <property type="evidence" value="ECO:0007669"/>
    <property type="project" value="InterPro"/>
</dbReference>
<dbReference type="Proteomes" id="UP000184139">
    <property type="component" value="Unassembled WGS sequence"/>
</dbReference>
<dbReference type="InterPro" id="IPR006158">
    <property type="entry name" value="Cobalamin-bd"/>
</dbReference>
<dbReference type="SFLD" id="SFLDG01123">
    <property type="entry name" value="methyltransferase_(Class_B)"/>
    <property type="match status" value="1"/>
</dbReference>
<dbReference type="InterPro" id="IPR023404">
    <property type="entry name" value="rSAM_horseshoe"/>
</dbReference>
<keyword evidence="2" id="KW-0004">4Fe-4S</keyword>
<keyword evidence="4" id="KW-0808">Transferase</keyword>
<protein>
    <submittedName>
        <fullName evidence="11">Radical SAM superfamily enzyme YgiQ, UPF0313 family</fullName>
    </submittedName>
</protein>
<evidence type="ECO:0000256" key="2">
    <source>
        <dbReference type="ARBA" id="ARBA00022485"/>
    </source>
</evidence>